<organism evidence="2 3">
    <name type="scientific">Mycena metata</name>
    <dbReference type="NCBI Taxonomy" id="1033252"/>
    <lineage>
        <taxon>Eukaryota</taxon>
        <taxon>Fungi</taxon>
        <taxon>Dikarya</taxon>
        <taxon>Basidiomycota</taxon>
        <taxon>Agaricomycotina</taxon>
        <taxon>Agaricomycetes</taxon>
        <taxon>Agaricomycetidae</taxon>
        <taxon>Agaricales</taxon>
        <taxon>Marasmiineae</taxon>
        <taxon>Mycenaceae</taxon>
        <taxon>Mycena</taxon>
    </lineage>
</organism>
<sequence length="704" mass="78030">MDVTPDIDLTREVIEIEDTDSEAELGRGLTKIELNFEAVVKEGFAFDGNFMFSARYSMRTAANPCLNIDSIGTVGLPLSERDARAIIAVCESGQGADGHATPGVWELSADKVRFNDPAWNAWIEEKGIEACTALHKKPKIPPICGLRKLVIHESGSEQTHFQDDPGQMKTKIGDLVVVLPSAFEGGQLQLRHGLETRSFNLGHNSGILTSVVAAYVGVCNILSSLTSGYRLSLVYDIIRPSIGTGLPPGLPDPRGPAQKLRNILQTWTQSTSDPASNTETPEFLACLLRRTYNTKNGQNFDPGMISGADGQLVSHLTPLVDEFRFRASLAQVTLTETLSLGADGDRGGRPKYDDSESSIDEEEFHIEKYEPDRELCVIQVLDLSGLPLDVELGLETSQLLNGSMTSGEPDDEEFEKIDRTSARITKVYHRTVLLLWPKQNSIESQVQVGDVCDYVSNVLQNSKSTAPTAREKELVHLLAESCQHGLRDENQLQHVVQILVKSANRWNDARELVRGLSACRVDERTDLLGAEGFVSAYKVFGWDALKDFFGRVMKNDRSNSRRQILLIRLRELAGKENNAELAAWCEIQQEVVLQFLSKLDAEQILWLMEISRSRGGGFLRDVIFPQLKRQDLAKEFWLPFLHTLRDAAKLIPNCPPDLVEALIVQCFAEMARTVPPFPTNKTSHAIQGTCTTCPTKFIAPQSST</sequence>
<dbReference type="EMBL" id="JARKIB010000181">
    <property type="protein sequence ID" value="KAJ7727260.1"/>
    <property type="molecule type" value="Genomic_DNA"/>
</dbReference>
<proteinExistence type="predicted"/>
<dbReference type="PANTHER" id="PTHR33099">
    <property type="entry name" value="FE2OG DIOXYGENASE DOMAIN-CONTAINING PROTEIN"/>
    <property type="match status" value="1"/>
</dbReference>
<accession>A0AAD7MQA5</accession>
<protein>
    <submittedName>
        <fullName evidence="2">Uncharacterized protein</fullName>
    </submittedName>
</protein>
<name>A0AAD7MQA5_9AGAR</name>
<keyword evidence="3" id="KW-1185">Reference proteome</keyword>
<dbReference type="PANTHER" id="PTHR33099:SF7">
    <property type="entry name" value="MYND-TYPE DOMAIN-CONTAINING PROTEIN"/>
    <property type="match status" value="1"/>
</dbReference>
<comment type="caution">
    <text evidence="2">The sequence shown here is derived from an EMBL/GenBank/DDBJ whole genome shotgun (WGS) entry which is preliminary data.</text>
</comment>
<feature type="compositionally biased region" description="Basic and acidic residues" evidence="1">
    <location>
        <begin position="343"/>
        <end position="354"/>
    </location>
</feature>
<evidence type="ECO:0000313" key="3">
    <source>
        <dbReference type="Proteomes" id="UP001215598"/>
    </source>
</evidence>
<dbReference type="Proteomes" id="UP001215598">
    <property type="component" value="Unassembled WGS sequence"/>
</dbReference>
<reference evidence="2" key="1">
    <citation type="submission" date="2023-03" db="EMBL/GenBank/DDBJ databases">
        <title>Massive genome expansion in bonnet fungi (Mycena s.s.) driven by repeated elements and novel gene families across ecological guilds.</title>
        <authorList>
            <consortium name="Lawrence Berkeley National Laboratory"/>
            <person name="Harder C.B."/>
            <person name="Miyauchi S."/>
            <person name="Viragh M."/>
            <person name="Kuo A."/>
            <person name="Thoen E."/>
            <person name="Andreopoulos B."/>
            <person name="Lu D."/>
            <person name="Skrede I."/>
            <person name="Drula E."/>
            <person name="Henrissat B."/>
            <person name="Morin E."/>
            <person name="Kohler A."/>
            <person name="Barry K."/>
            <person name="LaButti K."/>
            <person name="Morin E."/>
            <person name="Salamov A."/>
            <person name="Lipzen A."/>
            <person name="Mereny Z."/>
            <person name="Hegedus B."/>
            <person name="Baldrian P."/>
            <person name="Stursova M."/>
            <person name="Weitz H."/>
            <person name="Taylor A."/>
            <person name="Grigoriev I.V."/>
            <person name="Nagy L.G."/>
            <person name="Martin F."/>
            <person name="Kauserud H."/>
        </authorList>
    </citation>
    <scope>NUCLEOTIDE SEQUENCE</scope>
    <source>
        <strain evidence="2">CBHHK182m</strain>
    </source>
</reference>
<gene>
    <name evidence="2" type="ORF">B0H16DRAFT_259599</name>
</gene>
<feature type="region of interest" description="Disordered" evidence="1">
    <location>
        <begin position="340"/>
        <end position="361"/>
    </location>
</feature>
<dbReference type="AlphaFoldDB" id="A0AAD7MQA5"/>
<evidence type="ECO:0000256" key="1">
    <source>
        <dbReference type="SAM" id="MobiDB-lite"/>
    </source>
</evidence>
<evidence type="ECO:0000313" key="2">
    <source>
        <dbReference type="EMBL" id="KAJ7727260.1"/>
    </source>
</evidence>